<comment type="caution">
    <text evidence="1">The sequence shown here is derived from an EMBL/GenBank/DDBJ whole genome shotgun (WGS) entry which is preliminary data.</text>
</comment>
<dbReference type="Pfam" id="PF03692">
    <property type="entry name" value="CxxCxxCC"/>
    <property type="match status" value="1"/>
</dbReference>
<dbReference type="AlphaFoldDB" id="A0A3M6R368"/>
<dbReference type="Proteomes" id="UP000281171">
    <property type="component" value="Unassembled WGS sequence"/>
</dbReference>
<sequence length="90" mass="10453">MHSFPCTQCGLCCQKVGLAEETRFLDRGDGICKNYDSISRACQIYVDRPDICRIDRQYVLNYAKKMSWSEFIDINIKVCHQLQSAEILKQ</sequence>
<accession>A0A3M6R368</accession>
<protein>
    <submittedName>
        <fullName evidence="1">YkgJ family cysteine cluster protein</fullName>
    </submittedName>
</protein>
<name>A0A3M6R368_9BURK</name>
<reference evidence="1 2" key="1">
    <citation type="submission" date="2018-10" db="EMBL/GenBank/DDBJ databases">
        <title>Comamonadaceae CDC group NO-1 genome sequencing and assembly.</title>
        <authorList>
            <person name="Bernier A.-M."/>
            <person name="Bernard K."/>
        </authorList>
    </citation>
    <scope>NUCLEOTIDE SEQUENCE [LARGE SCALE GENOMIC DNA]</scope>
    <source>
        <strain evidence="1 2">NML180581</strain>
    </source>
</reference>
<dbReference type="EMBL" id="RDQK01000013">
    <property type="protein sequence ID" value="RMX09552.1"/>
    <property type="molecule type" value="Genomic_DNA"/>
</dbReference>
<gene>
    <name evidence="1" type="ORF">EBQ24_06355</name>
</gene>
<dbReference type="InterPro" id="IPR005358">
    <property type="entry name" value="Puta_zinc/iron-chelating_dom"/>
</dbReference>
<proteinExistence type="predicted"/>
<evidence type="ECO:0000313" key="2">
    <source>
        <dbReference type="Proteomes" id="UP000281171"/>
    </source>
</evidence>
<organism evidence="1 2">
    <name type="scientific">Allofranklinella schreckenbergeri</name>
    <dbReference type="NCBI Taxonomy" id="1076744"/>
    <lineage>
        <taxon>Bacteria</taxon>
        <taxon>Pseudomonadati</taxon>
        <taxon>Pseudomonadota</taxon>
        <taxon>Betaproteobacteria</taxon>
        <taxon>Burkholderiales</taxon>
        <taxon>Comamonadaceae</taxon>
        <taxon>Allofranklinella</taxon>
    </lineage>
</organism>
<evidence type="ECO:0000313" key="1">
    <source>
        <dbReference type="EMBL" id="RMX09552.1"/>
    </source>
</evidence>